<comment type="cofactor">
    <cofactor evidence="1">
        <name>Cu(2+)</name>
        <dbReference type="ChEBI" id="CHEBI:29036"/>
    </cofactor>
</comment>
<dbReference type="STRING" id="1160509.A0A3N4IK66"/>
<evidence type="ECO:0000313" key="19">
    <source>
        <dbReference type="Proteomes" id="UP000275078"/>
    </source>
</evidence>
<keyword evidence="4" id="KW-0479">Metal-binding</keyword>
<evidence type="ECO:0000256" key="1">
    <source>
        <dbReference type="ARBA" id="ARBA00001973"/>
    </source>
</evidence>
<dbReference type="GO" id="GO:0004497">
    <property type="term" value="F:monooxygenase activity"/>
    <property type="evidence" value="ECO:0007669"/>
    <property type="project" value="UniProtKB-KW"/>
</dbReference>
<dbReference type="OrthoDB" id="3496539at2759"/>
<dbReference type="CDD" id="cd21175">
    <property type="entry name" value="LPMO_AA9"/>
    <property type="match status" value="1"/>
</dbReference>
<reference evidence="18 19" key="1">
    <citation type="journal article" date="2018" name="Nat. Ecol. Evol.">
        <title>Pezizomycetes genomes reveal the molecular basis of ectomycorrhizal truffle lifestyle.</title>
        <authorList>
            <person name="Murat C."/>
            <person name="Payen T."/>
            <person name="Noel B."/>
            <person name="Kuo A."/>
            <person name="Morin E."/>
            <person name="Chen J."/>
            <person name="Kohler A."/>
            <person name="Krizsan K."/>
            <person name="Balestrini R."/>
            <person name="Da Silva C."/>
            <person name="Montanini B."/>
            <person name="Hainaut M."/>
            <person name="Levati E."/>
            <person name="Barry K.W."/>
            <person name="Belfiori B."/>
            <person name="Cichocki N."/>
            <person name="Clum A."/>
            <person name="Dockter R.B."/>
            <person name="Fauchery L."/>
            <person name="Guy J."/>
            <person name="Iotti M."/>
            <person name="Le Tacon F."/>
            <person name="Lindquist E.A."/>
            <person name="Lipzen A."/>
            <person name="Malagnac F."/>
            <person name="Mello A."/>
            <person name="Molinier V."/>
            <person name="Miyauchi S."/>
            <person name="Poulain J."/>
            <person name="Riccioni C."/>
            <person name="Rubini A."/>
            <person name="Sitrit Y."/>
            <person name="Splivallo R."/>
            <person name="Traeger S."/>
            <person name="Wang M."/>
            <person name="Zifcakova L."/>
            <person name="Wipf D."/>
            <person name="Zambonelli A."/>
            <person name="Paolocci F."/>
            <person name="Nowrousian M."/>
            <person name="Ottonello S."/>
            <person name="Baldrian P."/>
            <person name="Spatafora J.W."/>
            <person name="Henrissat B."/>
            <person name="Nagy L.G."/>
            <person name="Aury J.M."/>
            <person name="Wincker P."/>
            <person name="Grigoriev I.V."/>
            <person name="Bonfante P."/>
            <person name="Martin F.M."/>
        </authorList>
    </citation>
    <scope>NUCLEOTIDE SEQUENCE [LARGE SCALE GENOMIC DNA]</scope>
    <source>
        <strain evidence="18 19">RN42</strain>
    </source>
</reference>
<evidence type="ECO:0000256" key="8">
    <source>
        <dbReference type="ARBA" id="ARBA00023008"/>
    </source>
</evidence>
<evidence type="ECO:0000259" key="17">
    <source>
        <dbReference type="Pfam" id="PF03443"/>
    </source>
</evidence>
<evidence type="ECO:0000256" key="10">
    <source>
        <dbReference type="ARBA" id="ARBA00023157"/>
    </source>
</evidence>
<evidence type="ECO:0000256" key="11">
    <source>
        <dbReference type="ARBA" id="ARBA00023277"/>
    </source>
</evidence>
<evidence type="ECO:0000256" key="16">
    <source>
        <dbReference type="SAM" id="SignalP"/>
    </source>
</evidence>
<name>A0A3N4IK66_ASCIM</name>
<keyword evidence="6" id="KW-0136">Cellulose degradation</keyword>
<dbReference type="InterPro" id="IPR049892">
    <property type="entry name" value="AA9"/>
</dbReference>
<dbReference type="AlphaFoldDB" id="A0A3N4IK66"/>
<organism evidence="18 19">
    <name type="scientific">Ascobolus immersus RN42</name>
    <dbReference type="NCBI Taxonomy" id="1160509"/>
    <lineage>
        <taxon>Eukaryota</taxon>
        <taxon>Fungi</taxon>
        <taxon>Dikarya</taxon>
        <taxon>Ascomycota</taxon>
        <taxon>Pezizomycotina</taxon>
        <taxon>Pezizomycetes</taxon>
        <taxon>Pezizales</taxon>
        <taxon>Ascobolaceae</taxon>
        <taxon>Ascobolus</taxon>
    </lineage>
</organism>
<evidence type="ECO:0000256" key="5">
    <source>
        <dbReference type="ARBA" id="ARBA00022729"/>
    </source>
</evidence>
<keyword evidence="9" id="KW-0503">Monooxygenase</keyword>
<evidence type="ECO:0000256" key="4">
    <source>
        <dbReference type="ARBA" id="ARBA00022723"/>
    </source>
</evidence>
<keyword evidence="11" id="KW-0119">Carbohydrate metabolism</keyword>
<protein>
    <recommendedName>
        <fullName evidence="15">lytic cellulose monooxygenase (C4-dehydrogenating)</fullName>
        <ecNumber evidence="15">1.14.99.56</ecNumber>
    </recommendedName>
</protein>
<dbReference type="Pfam" id="PF03443">
    <property type="entry name" value="AA9"/>
    <property type="match status" value="1"/>
</dbReference>
<dbReference type="GO" id="GO:0005576">
    <property type="term" value="C:extracellular region"/>
    <property type="evidence" value="ECO:0007669"/>
    <property type="project" value="UniProtKB-SubCell"/>
</dbReference>
<dbReference type="GO" id="GO:0046872">
    <property type="term" value="F:metal ion binding"/>
    <property type="evidence" value="ECO:0007669"/>
    <property type="project" value="UniProtKB-KW"/>
</dbReference>
<evidence type="ECO:0000256" key="2">
    <source>
        <dbReference type="ARBA" id="ARBA00004613"/>
    </source>
</evidence>
<dbReference type="Gene3D" id="2.70.50.70">
    <property type="match status" value="1"/>
</dbReference>
<feature type="signal peptide" evidence="16">
    <location>
        <begin position="1"/>
        <end position="19"/>
    </location>
</feature>
<evidence type="ECO:0000256" key="14">
    <source>
        <dbReference type="ARBA" id="ARBA00045077"/>
    </source>
</evidence>
<proteinExistence type="inferred from homology"/>
<dbReference type="EMBL" id="ML119674">
    <property type="protein sequence ID" value="RPA82024.1"/>
    <property type="molecule type" value="Genomic_DNA"/>
</dbReference>
<keyword evidence="19" id="KW-1185">Reference proteome</keyword>
<dbReference type="EC" id="1.14.99.56" evidence="15"/>
<comment type="similarity">
    <text evidence="13">Belongs to the polysaccharide monooxygenase AA9 family.</text>
</comment>
<evidence type="ECO:0000256" key="9">
    <source>
        <dbReference type="ARBA" id="ARBA00023033"/>
    </source>
</evidence>
<keyword evidence="7" id="KW-0560">Oxidoreductase</keyword>
<keyword evidence="3" id="KW-0964">Secreted</keyword>
<keyword evidence="5 16" id="KW-0732">Signal</keyword>
<comment type="catalytic activity">
    <reaction evidence="14">
        <text>[(1-&gt;4)-beta-D-glucosyl]n+m + reduced acceptor + O2 = 4-dehydro-beta-D-glucosyl-[(1-&gt;4)-beta-D-glucosyl]n-1 + [(1-&gt;4)-beta-D-glucosyl]m + acceptor + H2O.</text>
        <dbReference type="EC" id="1.14.99.56"/>
    </reaction>
</comment>
<accession>A0A3N4IK66</accession>
<dbReference type="InterPro" id="IPR005103">
    <property type="entry name" value="AA9_LPMO"/>
</dbReference>
<dbReference type="PANTHER" id="PTHR33353">
    <property type="entry name" value="PUTATIVE (AFU_ORTHOLOGUE AFUA_1G12560)-RELATED"/>
    <property type="match status" value="1"/>
</dbReference>
<evidence type="ECO:0000256" key="6">
    <source>
        <dbReference type="ARBA" id="ARBA00023001"/>
    </source>
</evidence>
<keyword evidence="12" id="KW-0624">Polysaccharide degradation</keyword>
<dbReference type="Proteomes" id="UP000275078">
    <property type="component" value="Unassembled WGS sequence"/>
</dbReference>
<feature type="domain" description="Auxiliary Activity family 9 catalytic" evidence="17">
    <location>
        <begin position="20"/>
        <end position="218"/>
    </location>
</feature>
<evidence type="ECO:0000256" key="15">
    <source>
        <dbReference type="ARBA" id="ARBA00047174"/>
    </source>
</evidence>
<evidence type="ECO:0000256" key="12">
    <source>
        <dbReference type="ARBA" id="ARBA00023326"/>
    </source>
</evidence>
<keyword evidence="10" id="KW-1015">Disulfide bond</keyword>
<evidence type="ECO:0000256" key="7">
    <source>
        <dbReference type="ARBA" id="ARBA00023002"/>
    </source>
</evidence>
<sequence length="228" mass="24831">MKIAATALVILGAASEALAHYRFNALIANGQVQPEFKYIRKWQPIYSNGPVENVQSPNLRCNVNAQPDPEVITVSAGSQVGFTVDQAIIHPGPYMAYMARAPTDITRWDGNGDWFKIWEKGATSISSAGIKFDEQSRQWTFPIPSSTPSGQYLLRFEHIGLHSAGNPGGAQFYMSCAQINVVNGGNGNPGPTVRFPGAYDANHPGVKINLYWPIPTSYQIPGPAVWRG</sequence>
<comment type="subcellular location">
    <subcellularLocation>
        <location evidence="2">Secreted</location>
    </subcellularLocation>
</comment>
<gene>
    <name evidence="18" type="ORF">BJ508DRAFT_414300</name>
</gene>
<feature type="chain" id="PRO_5018312539" description="lytic cellulose monooxygenase (C4-dehydrogenating)" evidence="16">
    <location>
        <begin position="20"/>
        <end position="228"/>
    </location>
</feature>
<dbReference type="PANTHER" id="PTHR33353:SF10">
    <property type="entry name" value="ENDO-BETA-1,4-GLUCANASE D"/>
    <property type="match status" value="1"/>
</dbReference>
<evidence type="ECO:0000256" key="3">
    <source>
        <dbReference type="ARBA" id="ARBA00022525"/>
    </source>
</evidence>
<evidence type="ECO:0000256" key="13">
    <source>
        <dbReference type="ARBA" id="ARBA00044502"/>
    </source>
</evidence>
<keyword evidence="8" id="KW-0186">Copper</keyword>
<dbReference type="GO" id="GO:0030245">
    <property type="term" value="P:cellulose catabolic process"/>
    <property type="evidence" value="ECO:0007669"/>
    <property type="project" value="UniProtKB-KW"/>
</dbReference>
<evidence type="ECO:0000313" key="18">
    <source>
        <dbReference type="EMBL" id="RPA82024.1"/>
    </source>
</evidence>